<dbReference type="InterPro" id="IPR031025">
    <property type="entry name" value="LruC_dom"/>
</dbReference>
<evidence type="ECO:0000313" key="4">
    <source>
        <dbReference type="Proteomes" id="UP000321533"/>
    </source>
</evidence>
<dbReference type="NCBIfam" id="TIGR04456">
    <property type="entry name" value="LruC_dom"/>
    <property type="match status" value="1"/>
</dbReference>
<dbReference type="Pfam" id="PF13448">
    <property type="entry name" value="DUF4114"/>
    <property type="match status" value="1"/>
</dbReference>
<dbReference type="InterPro" id="IPR025193">
    <property type="entry name" value="DUF4114"/>
</dbReference>
<dbReference type="Pfam" id="PF16130">
    <property type="entry name" value="DUF4842"/>
    <property type="match status" value="1"/>
</dbReference>
<dbReference type="AlphaFoldDB" id="A0A5B8V8E0"/>
<dbReference type="Proteomes" id="UP000321533">
    <property type="component" value="Chromosome"/>
</dbReference>
<sequence>MKKYIATILMIAVIITSCKKSTESINNPEVKDPIAPDGFNFSTSKEVSLEVKLLTNDNAPLKNVLVNFYTLSNAKRGNAVFTALSDASGVIKATVSLPSYIDTLLIDPAYIGLLRNAKAPISGNSVQCIIGGTDGYSGDVVPNENAAGDMLMISPTAISVDNGVTGTKYTYMGSYDYYGRPAYLTTSDNISADFLSIINTSLPESKPVPAYHPDYLTSDAYNNIDITKTTDVYVTLVHEGAGNLNSLGYYTYSTGSAPKKANNIESVKLVMPNASLYGSGGTMRSGDKIKLGTFNAGTSIGFVLFQNGWADFVSGVNTDVTKFYTNDALNNESSAYQRHAVLLYDAQDKVFLQSFEDLQRDNGSGDEDFNDVIYYITPSVSDAINTSNVKPIEIPNDKDGDGVTDTYDDFPTDPARAYVKYFPSETTWGTLAFEDLWPSTGDYDMNDLVVSYRYKFINDAKNQTIEMLGDYALRATGASFVNGFGVELPFAYSKINSVTGQKLIANYIKTNSNGTEAGQTKAVIIPFDDTRALIPQGGFANVTKGTTFFTSDTAHIYVQFASGLSAADLGAAPFNPFVISNQRRGYEIHLPGNAGTDKADPKLYGTGDDNTSISSGKYYLSADNWPWAISILETFDYPSEANNISKAYLHFLQWAKSGGTDKTNWYINSNGNRNDNLIYSR</sequence>
<feature type="domain" description="DUF4842" evidence="2">
    <location>
        <begin position="462"/>
        <end position="666"/>
    </location>
</feature>
<dbReference type="InterPro" id="IPR032295">
    <property type="entry name" value="DUF4842"/>
</dbReference>
<dbReference type="PROSITE" id="PS51257">
    <property type="entry name" value="PROKAR_LIPOPROTEIN"/>
    <property type="match status" value="1"/>
</dbReference>
<dbReference type="OrthoDB" id="1204817at2"/>
<reference evidence="3 4" key="1">
    <citation type="journal article" date="2016" name="Int. J. Syst. Evol. Microbiol.">
        <title>Panacibacter ginsenosidivorans gen. nov., sp. nov., with ginsenoside converting activity isolated from soil of a ginseng field.</title>
        <authorList>
            <person name="Siddiqi M.Z."/>
            <person name="Muhammad Shafi S."/>
            <person name="Choi K.D."/>
            <person name="Im W.T."/>
        </authorList>
    </citation>
    <scope>NUCLEOTIDE SEQUENCE [LARGE SCALE GENOMIC DNA]</scope>
    <source>
        <strain evidence="3 4">Gsoil1550</strain>
    </source>
</reference>
<accession>A0A5B8V8E0</accession>
<keyword evidence="4" id="KW-1185">Reference proteome</keyword>
<evidence type="ECO:0000313" key="3">
    <source>
        <dbReference type="EMBL" id="QEC66638.1"/>
    </source>
</evidence>
<evidence type="ECO:0000259" key="1">
    <source>
        <dbReference type="Pfam" id="PF13448"/>
    </source>
</evidence>
<proteinExistence type="predicted"/>
<gene>
    <name evidence="3" type="ORF">FRZ67_04735</name>
</gene>
<protein>
    <submittedName>
        <fullName evidence="3">LruC domain-containing protein</fullName>
    </submittedName>
</protein>
<dbReference type="RefSeq" id="WP_147188438.1">
    <property type="nucleotide sequence ID" value="NZ_CP042435.1"/>
</dbReference>
<evidence type="ECO:0000259" key="2">
    <source>
        <dbReference type="Pfam" id="PF16130"/>
    </source>
</evidence>
<name>A0A5B8V8E0_9BACT</name>
<dbReference type="KEGG" id="pgin:FRZ67_04735"/>
<feature type="domain" description="DUF4114" evidence="1">
    <location>
        <begin position="294"/>
        <end position="377"/>
    </location>
</feature>
<dbReference type="EMBL" id="CP042435">
    <property type="protein sequence ID" value="QEC66638.1"/>
    <property type="molecule type" value="Genomic_DNA"/>
</dbReference>
<organism evidence="3 4">
    <name type="scientific">Panacibacter ginsenosidivorans</name>
    <dbReference type="NCBI Taxonomy" id="1813871"/>
    <lineage>
        <taxon>Bacteria</taxon>
        <taxon>Pseudomonadati</taxon>
        <taxon>Bacteroidota</taxon>
        <taxon>Chitinophagia</taxon>
        <taxon>Chitinophagales</taxon>
        <taxon>Chitinophagaceae</taxon>
        <taxon>Panacibacter</taxon>
    </lineage>
</organism>